<dbReference type="SUPFAM" id="SSF53756">
    <property type="entry name" value="UDP-Glycosyltransferase/glycogen phosphorylase"/>
    <property type="match status" value="1"/>
</dbReference>
<sequence length="141" mass="15629">MRTGIQEELELYMSKSVAQASNREIYEALLLFVQKLAAGKERAAGKKKLYYISAEFLIGKLLSNNMINLGIYDEVKEMLFQNGKDICQIEEVEPEPSLGNGGLGRLAACFLDSIATLGLPGDGIGLNYHLGLFKQEFKDHL</sequence>
<dbReference type="GO" id="GO:0030170">
    <property type="term" value="F:pyridoxal phosphate binding"/>
    <property type="evidence" value="ECO:0007669"/>
    <property type="project" value="TreeGrafter"/>
</dbReference>
<dbReference type="InterPro" id="IPR000811">
    <property type="entry name" value="Glyco_trans_35"/>
</dbReference>
<dbReference type="Gene3D" id="3.40.50.2000">
    <property type="entry name" value="Glycogen Phosphorylase B"/>
    <property type="match status" value="1"/>
</dbReference>
<gene>
    <name evidence="2" type="ORF">LEA_00378</name>
</gene>
<proteinExistence type="inferred from homology"/>
<comment type="caution">
    <text evidence="2">The sequence shown here is derived from an EMBL/GenBank/DDBJ whole genome shotgun (WGS) entry which is preliminary data.</text>
</comment>
<comment type="similarity">
    <text evidence="1">Belongs to the glycogen phosphorylase family.</text>
</comment>
<name>K1UGU4_9ZZZZ</name>
<dbReference type="Pfam" id="PF00343">
    <property type="entry name" value="Phosphorylase"/>
    <property type="match status" value="1"/>
</dbReference>
<dbReference type="AlphaFoldDB" id="K1UGU4"/>
<feature type="non-terminal residue" evidence="2">
    <location>
        <position position="141"/>
    </location>
</feature>
<dbReference type="GO" id="GO:0008184">
    <property type="term" value="F:glycogen phosphorylase activity"/>
    <property type="evidence" value="ECO:0007669"/>
    <property type="project" value="InterPro"/>
</dbReference>
<reference evidence="2" key="1">
    <citation type="journal article" date="2013" name="Environ. Microbiol.">
        <title>Microbiota from the distal guts of lean and obese adolescents exhibit partial functional redundancy besides clear differences in community structure.</title>
        <authorList>
            <person name="Ferrer M."/>
            <person name="Ruiz A."/>
            <person name="Lanza F."/>
            <person name="Haange S.B."/>
            <person name="Oberbach A."/>
            <person name="Till H."/>
            <person name="Bargiela R."/>
            <person name="Campoy C."/>
            <person name="Segura M.T."/>
            <person name="Richter M."/>
            <person name="von Bergen M."/>
            <person name="Seifert J."/>
            <person name="Suarez A."/>
        </authorList>
    </citation>
    <scope>NUCLEOTIDE SEQUENCE</scope>
</reference>
<dbReference type="PANTHER" id="PTHR11468">
    <property type="entry name" value="GLYCOGEN PHOSPHORYLASE"/>
    <property type="match status" value="1"/>
</dbReference>
<accession>K1UGU4</accession>
<dbReference type="PANTHER" id="PTHR11468:SF3">
    <property type="entry name" value="GLYCOGEN PHOSPHORYLASE, LIVER FORM"/>
    <property type="match status" value="1"/>
</dbReference>
<evidence type="ECO:0000256" key="1">
    <source>
        <dbReference type="ARBA" id="ARBA00006047"/>
    </source>
</evidence>
<dbReference type="GO" id="GO:0005737">
    <property type="term" value="C:cytoplasm"/>
    <property type="evidence" value="ECO:0007669"/>
    <property type="project" value="TreeGrafter"/>
</dbReference>
<organism evidence="2">
    <name type="scientific">human gut metagenome</name>
    <dbReference type="NCBI Taxonomy" id="408170"/>
    <lineage>
        <taxon>unclassified sequences</taxon>
        <taxon>metagenomes</taxon>
        <taxon>organismal metagenomes</taxon>
    </lineage>
</organism>
<evidence type="ECO:0000313" key="2">
    <source>
        <dbReference type="EMBL" id="EKC81403.1"/>
    </source>
</evidence>
<dbReference type="GO" id="GO:0005980">
    <property type="term" value="P:glycogen catabolic process"/>
    <property type="evidence" value="ECO:0007669"/>
    <property type="project" value="TreeGrafter"/>
</dbReference>
<protein>
    <submittedName>
        <fullName evidence="2">Glycogen/starch/alpha-glucan phosphorylase</fullName>
    </submittedName>
</protein>
<dbReference type="EMBL" id="AJWY01000268">
    <property type="protein sequence ID" value="EKC81403.1"/>
    <property type="molecule type" value="Genomic_DNA"/>
</dbReference>